<reference evidence="1" key="1">
    <citation type="submission" date="2022-08" db="EMBL/GenBank/DDBJ databases">
        <title>Genome Sequence of Fusarium decemcellulare.</title>
        <authorList>
            <person name="Buettner E."/>
        </authorList>
    </citation>
    <scope>NUCLEOTIDE SEQUENCE</scope>
    <source>
        <strain evidence="1">Babe19</strain>
    </source>
</reference>
<evidence type="ECO:0000313" key="1">
    <source>
        <dbReference type="EMBL" id="KAJ3502122.1"/>
    </source>
</evidence>
<comment type="caution">
    <text evidence="1">The sequence shown here is derived from an EMBL/GenBank/DDBJ whole genome shotgun (WGS) entry which is preliminary data.</text>
</comment>
<keyword evidence="2" id="KW-1185">Reference proteome</keyword>
<name>A0ACC1RBU5_9HYPO</name>
<dbReference type="EMBL" id="JANRMS010005478">
    <property type="protein sequence ID" value="KAJ3502122.1"/>
    <property type="molecule type" value="Genomic_DNA"/>
</dbReference>
<dbReference type="Proteomes" id="UP001148629">
    <property type="component" value="Unassembled WGS sequence"/>
</dbReference>
<evidence type="ECO:0000313" key="2">
    <source>
        <dbReference type="Proteomes" id="UP001148629"/>
    </source>
</evidence>
<organism evidence="1 2">
    <name type="scientific">Fusarium decemcellulare</name>
    <dbReference type="NCBI Taxonomy" id="57161"/>
    <lineage>
        <taxon>Eukaryota</taxon>
        <taxon>Fungi</taxon>
        <taxon>Dikarya</taxon>
        <taxon>Ascomycota</taxon>
        <taxon>Pezizomycotina</taxon>
        <taxon>Sordariomycetes</taxon>
        <taxon>Hypocreomycetidae</taxon>
        <taxon>Hypocreales</taxon>
        <taxon>Nectriaceae</taxon>
        <taxon>Fusarium</taxon>
        <taxon>Fusarium decemcellulare species complex</taxon>
    </lineage>
</organism>
<gene>
    <name evidence="1" type="ORF">NM208_g16793</name>
</gene>
<protein>
    <submittedName>
        <fullName evidence="1">Uncharacterized protein</fullName>
    </submittedName>
</protein>
<proteinExistence type="predicted"/>
<sequence>MKHPWAFRALWFITLLSGQACAGALPDRTKPGAGAYQAHTERLSKRVDGPNGSLIDQSGWDATCDNYGPNNDCSYAIDNNPLSIWHSAYTGGVSPLPHTLLIDMKAVQNVSGISILNRQDGGSNGMIKEYRVYVYNDWVHWGKPVATGTLPADTPMDTHYINFQTKPGRYVRLVAISEINNQQYTSVAEFHIYKAPYNPWKPRSGKWGAAINLPIVPTAGFVEPTTAKPPAPSKDKVLRHRTTCLAPARRWMGLAK</sequence>
<accession>A0ACC1RBU5</accession>